<evidence type="ECO:0000256" key="3">
    <source>
        <dbReference type="ARBA" id="ARBA00023002"/>
    </source>
</evidence>
<protein>
    <submittedName>
        <fullName evidence="8">Monooxygenase</fullName>
    </submittedName>
</protein>
<organism evidence="8 9">
    <name type="scientific">Hansschlegelia plantiphila</name>
    <dbReference type="NCBI Taxonomy" id="374655"/>
    <lineage>
        <taxon>Bacteria</taxon>
        <taxon>Pseudomonadati</taxon>
        <taxon>Pseudomonadota</taxon>
        <taxon>Alphaproteobacteria</taxon>
        <taxon>Hyphomicrobiales</taxon>
        <taxon>Methylopilaceae</taxon>
        <taxon>Hansschlegelia</taxon>
    </lineage>
</organism>
<dbReference type="PANTHER" id="PTHR30011">
    <property type="entry name" value="ALKANESULFONATE MONOOXYGENASE-RELATED"/>
    <property type="match status" value="1"/>
</dbReference>
<evidence type="ECO:0000256" key="2">
    <source>
        <dbReference type="ARBA" id="ARBA00022643"/>
    </source>
</evidence>
<comment type="caution">
    <text evidence="8">The sequence shown here is derived from an EMBL/GenBank/DDBJ whole genome shotgun (WGS) entry which is preliminary data.</text>
</comment>
<dbReference type="Pfam" id="PF00296">
    <property type="entry name" value="Bac_luciferase"/>
    <property type="match status" value="1"/>
</dbReference>
<accession>A0A9W6IZD3</accession>
<feature type="domain" description="Luciferase-like" evidence="7">
    <location>
        <begin position="41"/>
        <end position="392"/>
    </location>
</feature>
<keyword evidence="2 6" id="KW-0288">FMN</keyword>
<feature type="binding site" evidence="6">
    <location>
        <position position="236"/>
    </location>
    <ligand>
        <name>FMN</name>
        <dbReference type="ChEBI" id="CHEBI:58210"/>
    </ligand>
</feature>
<sequence length="448" mass="49675">MSSGEEPPMTDKMLRLALFLFPGQHLGAWRLPEAIPELDVGVEHYVRAAQLAEAAKMDAIFFEDQAAIPRANDLLKGDTYGAAHPRAIHFDPTMLLPALAMKTKHLGLAATSTATYNEPYNVARKFASIDFISNGRAGWNLVTSFNENEAQNFGLDTHVQHALRYERASEFIDVVTGLWDSWEPGAVTRDKESGVYFDVNKVRFLQHEGKFFKVRGPLPMGRSPQVRPVIFQAGSSEPGRELAARTADVVFTLQTDLAESRAFRDDIRARAVRFGRDPDTIKVLPGITPIVGRTDEDAQGHRERMRDLIPEELAISHLAPHSGGLNFRDFDLNGPMPDLPETNAGKSHREAIMALARRGNLSILQTARFFAEGSYMKLVGSPSTIADSMQEWLEGDACDGFLAVPTHFPGGVEDFTGLVVPELQRRGIFRKEYSGPHLRDHLGVARYA</sequence>
<name>A0A9W6IZD3_9HYPH</name>
<keyword evidence="3" id="KW-0560">Oxidoreductase</keyword>
<dbReference type="GO" id="GO:0004497">
    <property type="term" value="F:monooxygenase activity"/>
    <property type="evidence" value="ECO:0007669"/>
    <property type="project" value="UniProtKB-KW"/>
</dbReference>
<evidence type="ECO:0000256" key="1">
    <source>
        <dbReference type="ARBA" id="ARBA00022630"/>
    </source>
</evidence>
<dbReference type="Gene3D" id="3.20.20.30">
    <property type="entry name" value="Luciferase-like domain"/>
    <property type="match status" value="1"/>
</dbReference>
<dbReference type="InterPro" id="IPR016215">
    <property type="entry name" value="NTA_MOA"/>
</dbReference>
<dbReference type="Proteomes" id="UP001143372">
    <property type="component" value="Unassembled WGS sequence"/>
</dbReference>
<reference evidence="8" key="2">
    <citation type="submission" date="2023-01" db="EMBL/GenBank/DDBJ databases">
        <authorList>
            <person name="Sun Q."/>
            <person name="Evtushenko L."/>
        </authorList>
    </citation>
    <scope>NUCLEOTIDE SEQUENCE</scope>
    <source>
        <strain evidence="8">VKM B-2347</strain>
    </source>
</reference>
<keyword evidence="9" id="KW-1185">Reference proteome</keyword>
<proteinExistence type="inferred from homology"/>
<evidence type="ECO:0000313" key="9">
    <source>
        <dbReference type="Proteomes" id="UP001143372"/>
    </source>
</evidence>
<keyword evidence="1 6" id="KW-0285">Flavoprotein</keyword>
<dbReference type="PIRSF" id="PIRSF000337">
    <property type="entry name" value="NTA_MOA"/>
    <property type="match status" value="1"/>
</dbReference>
<evidence type="ECO:0000256" key="4">
    <source>
        <dbReference type="ARBA" id="ARBA00023033"/>
    </source>
</evidence>
<evidence type="ECO:0000259" key="7">
    <source>
        <dbReference type="Pfam" id="PF00296"/>
    </source>
</evidence>
<reference evidence="8" key="1">
    <citation type="journal article" date="2014" name="Int. J. Syst. Evol. Microbiol.">
        <title>Complete genome sequence of Corynebacterium casei LMG S-19264T (=DSM 44701T), isolated from a smear-ripened cheese.</title>
        <authorList>
            <consortium name="US DOE Joint Genome Institute (JGI-PGF)"/>
            <person name="Walter F."/>
            <person name="Albersmeier A."/>
            <person name="Kalinowski J."/>
            <person name="Ruckert C."/>
        </authorList>
    </citation>
    <scope>NUCLEOTIDE SEQUENCE</scope>
    <source>
        <strain evidence="8">VKM B-2347</strain>
    </source>
</reference>
<evidence type="ECO:0000256" key="5">
    <source>
        <dbReference type="ARBA" id="ARBA00033748"/>
    </source>
</evidence>
<dbReference type="InterPro" id="IPR036661">
    <property type="entry name" value="Luciferase-like_sf"/>
</dbReference>
<feature type="binding site" evidence="6">
    <location>
        <position position="235"/>
    </location>
    <ligand>
        <name>FMN</name>
        <dbReference type="ChEBI" id="CHEBI:58210"/>
    </ligand>
</feature>
<dbReference type="NCBIfam" id="TIGR03860">
    <property type="entry name" value="FMN_nitrolo"/>
    <property type="match status" value="1"/>
</dbReference>
<dbReference type="InterPro" id="IPR051260">
    <property type="entry name" value="Diverse_substr_monoxygenases"/>
</dbReference>
<feature type="binding site" evidence="6">
    <location>
        <position position="111"/>
    </location>
    <ligand>
        <name>FMN</name>
        <dbReference type="ChEBI" id="CHEBI:58210"/>
    </ligand>
</feature>
<feature type="binding site" evidence="6">
    <location>
        <position position="161"/>
    </location>
    <ligand>
        <name>FMN</name>
        <dbReference type="ChEBI" id="CHEBI:58210"/>
    </ligand>
</feature>
<feature type="binding site" evidence="6">
    <location>
        <position position="64"/>
    </location>
    <ligand>
        <name>FMN</name>
        <dbReference type="ChEBI" id="CHEBI:58210"/>
    </ligand>
</feature>
<dbReference type="PANTHER" id="PTHR30011:SF16">
    <property type="entry name" value="C2H2 FINGER DOMAIN TRANSCRIPTION FACTOR (EUROFUNG)-RELATED"/>
    <property type="match status" value="1"/>
</dbReference>
<keyword evidence="4 8" id="KW-0503">Monooxygenase</keyword>
<dbReference type="InterPro" id="IPR011251">
    <property type="entry name" value="Luciferase-like_dom"/>
</dbReference>
<gene>
    <name evidence="8" type="ORF">GCM10008179_05890</name>
</gene>
<evidence type="ECO:0000256" key="6">
    <source>
        <dbReference type="PIRSR" id="PIRSR000337-1"/>
    </source>
</evidence>
<comment type="similarity">
    <text evidence="5">Belongs to the NtaA/SnaA/DszA monooxygenase family.</text>
</comment>
<dbReference type="SUPFAM" id="SSF51679">
    <property type="entry name" value="Bacterial luciferase-like"/>
    <property type="match status" value="1"/>
</dbReference>
<dbReference type="AlphaFoldDB" id="A0A9W6IZD3"/>
<dbReference type="CDD" id="cd01095">
    <property type="entry name" value="Nitrilotriacetate_monoxgenase"/>
    <property type="match status" value="1"/>
</dbReference>
<dbReference type="EMBL" id="BSFI01000002">
    <property type="protein sequence ID" value="GLK66951.1"/>
    <property type="molecule type" value="Genomic_DNA"/>
</dbReference>
<evidence type="ECO:0000313" key="8">
    <source>
        <dbReference type="EMBL" id="GLK66951.1"/>
    </source>
</evidence>
<dbReference type="GO" id="GO:0016705">
    <property type="term" value="F:oxidoreductase activity, acting on paired donors, with incorporation or reduction of molecular oxygen"/>
    <property type="evidence" value="ECO:0007669"/>
    <property type="project" value="InterPro"/>
</dbReference>
<feature type="binding site" evidence="6">
    <location>
        <position position="165"/>
    </location>
    <ligand>
        <name>FMN</name>
        <dbReference type="ChEBI" id="CHEBI:58210"/>
    </ligand>
</feature>